<evidence type="ECO:0000313" key="1">
    <source>
        <dbReference type="EMBL" id="RZC76840.1"/>
    </source>
</evidence>
<evidence type="ECO:0000313" key="2">
    <source>
        <dbReference type="Proteomes" id="UP000316621"/>
    </source>
</evidence>
<proteinExistence type="predicted"/>
<dbReference type="Proteomes" id="UP000316621">
    <property type="component" value="Chromosome 9"/>
</dbReference>
<dbReference type="Gramene" id="RZC76840">
    <property type="protein sequence ID" value="RZC76840"/>
    <property type="gene ID" value="C5167_001007"/>
</dbReference>
<reference evidence="1 2" key="1">
    <citation type="journal article" date="2018" name="Science">
        <title>The opium poppy genome and morphinan production.</title>
        <authorList>
            <person name="Guo L."/>
            <person name="Winzer T."/>
            <person name="Yang X."/>
            <person name="Li Y."/>
            <person name="Ning Z."/>
            <person name="He Z."/>
            <person name="Teodor R."/>
            <person name="Lu Y."/>
            <person name="Bowser T.A."/>
            <person name="Graham I.A."/>
            <person name="Ye K."/>
        </authorList>
    </citation>
    <scope>NUCLEOTIDE SEQUENCE [LARGE SCALE GENOMIC DNA]</scope>
    <source>
        <strain evidence="2">cv. HN1</strain>
        <tissue evidence="1">Leaves</tissue>
    </source>
</reference>
<protein>
    <submittedName>
        <fullName evidence="1">Uncharacterized protein</fullName>
    </submittedName>
</protein>
<name>A0A4Y7KWV1_PAPSO</name>
<accession>A0A4Y7KWV1</accession>
<organism evidence="1 2">
    <name type="scientific">Papaver somniferum</name>
    <name type="common">Opium poppy</name>
    <dbReference type="NCBI Taxonomy" id="3469"/>
    <lineage>
        <taxon>Eukaryota</taxon>
        <taxon>Viridiplantae</taxon>
        <taxon>Streptophyta</taxon>
        <taxon>Embryophyta</taxon>
        <taxon>Tracheophyta</taxon>
        <taxon>Spermatophyta</taxon>
        <taxon>Magnoliopsida</taxon>
        <taxon>Ranunculales</taxon>
        <taxon>Papaveraceae</taxon>
        <taxon>Papaveroideae</taxon>
        <taxon>Papaver</taxon>
    </lineage>
</organism>
<dbReference type="AlphaFoldDB" id="A0A4Y7KWV1"/>
<sequence length="163" mass="18741">MLGEGINEFDKALVVMITSWLLVVEVVRTKLVVVKECLDRESKILIIDYVPWVCLKSLSELKLEPVEVAYGYYRSLWKLGIQVFSRLVILSTPLHLVFMYLIVLCTEDDEYSDEDDQGDDEYSDVDDQKWLKEFCVYSSALTQASAKIPMTEIVVEILKTCIT</sequence>
<dbReference type="EMBL" id="CM010723">
    <property type="protein sequence ID" value="RZC76840.1"/>
    <property type="molecule type" value="Genomic_DNA"/>
</dbReference>
<keyword evidence="2" id="KW-1185">Reference proteome</keyword>
<gene>
    <name evidence="1" type="ORF">C5167_001007</name>
</gene>